<dbReference type="EMBL" id="AP022570">
    <property type="protein sequence ID" value="BBX51810.1"/>
    <property type="molecule type" value="Genomic_DNA"/>
</dbReference>
<evidence type="ECO:0000313" key="9">
    <source>
        <dbReference type="EMBL" id="BBX51810.1"/>
    </source>
</evidence>
<accession>A0A6N4VCJ1</accession>
<proteinExistence type="inferred from homology"/>
<protein>
    <recommendedName>
        <fullName evidence="8">YetF C-terminal domain-containing protein</fullName>
    </recommendedName>
</protein>
<dbReference type="Gene3D" id="3.30.240.20">
    <property type="entry name" value="bsu07140 like domains"/>
    <property type="match status" value="1"/>
</dbReference>
<keyword evidence="10" id="KW-1185">Reference proteome</keyword>
<dbReference type="AlphaFoldDB" id="A0A6N4VCJ1"/>
<evidence type="ECO:0000256" key="6">
    <source>
        <dbReference type="ARBA" id="ARBA00023136"/>
    </source>
</evidence>
<evidence type="ECO:0000313" key="10">
    <source>
        <dbReference type="Proteomes" id="UP000466785"/>
    </source>
</evidence>
<dbReference type="PANTHER" id="PTHR34582:SF6">
    <property type="entry name" value="UPF0702 TRANSMEMBRANE PROTEIN YCAP"/>
    <property type="match status" value="1"/>
</dbReference>
<name>A0A6N4VCJ1_9MYCO</name>
<keyword evidence="5 7" id="KW-1133">Transmembrane helix</keyword>
<dbReference type="InterPro" id="IPR023090">
    <property type="entry name" value="UPF0702_alpha/beta_dom_sf"/>
</dbReference>
<dbReference type="InterPro" id="IPR007353">
    <property type="entry name" value="DUF421"/>
</dbReference>
<keyword evidence="4 7" id="KW-0812">Transmembrane</keyword>
<gene>
    <name evidence="9" type="ORF">MPOR_28360</name>
</gene>
<dbReference type="Proteomes" id="UP000466785">
    <property type="component" value="Chromosome"/>
</dbReference>
<evidence type="ECO:0000256" key="5">
    <source>
        <dbReference type="ARBA" id="ARBA00022989"/>
    </source>
</evidence>
<evidence type="ECO:0000256" key="7">
    <source>
        <dbReference type="SAM" id="Phobius"/>
    </source>
</evidence>
<dbReference type="GO" id="GO:0005886">
    <property type="term" value="C:plasma membrane"/>
    <property type="evidence" value="ECO:0007669"/>
    <property type="project" value="UniProtKB-SubCell"/>
</dbReference>
<dbReference type="KEGG" id="mpof:MPOR_28360"/>
<keyword evidence="3" id="KW-1003">Cell membrane</keyword>
<evidence type="ECO:0000256" key="3">
    <source>
        <dbReference type="ARBA" id="ARBA00022475"/>
    </source>
</evidence>
<feature type="transmembrane region" description="Helical" evidence="7">
    <location>
        <begin position="12"/>
        <end position="32"/>
    </location>
</feature>
<dbReference type="RefSeq" id="WP_163674635.1">
    <property type="nucleotide sequence ID" value="NZ_AP022570.1"/>
</dbReference>
<keyword evidence="6 7" id="KW-0472">Membrane</keyword>
<comment type="similarity">
    <text evidence="2">Belongs to the UPF0702 family.</text>
</comment>
<comment type="subcellular location">
    <subcellularLocation>
        <location evidence="1">Cell membrane</location>
        <topology evidence="1">Multi-pass membrane protein</topology>
    </subcellularLocation>
</comment>
<evidence type="ECO:0000256" key="1">
    <source>
        <dbReference type="ARBA" id="ARBA00004651"/>
    </source>
</evidence>
<evidence type="ECO:0000256" key="4">
    <source>
        <dbReference type="ARBA" id="ARBA00022692"/>
    </source>
</evidence>
<evidence type="ECO:0000259" key="8">
    <source>
        <dbReference type="Pfam" id="PF04239"/>
    </source>
</evidence>
<evidence type="ECO:0000256" key="2">
    <source>
        <dbReference type="ARBA" id="ARBA00006448"/>
    </source>
</evidence>
<dbReference type="Pfam" id="PF04239">
    <property type="entry name" value="DUF421"/>
    <property type="match status" value="1"/>
</dbReference>
<reference evidence="9 10" key="1">
    <citation type="journal article" date="2019" name="Emerg. Microbes Infect.">
        <title>Comprehensive subspecies identification of 175 nontuberculous mycobacteria species based on 7547 genomic profiles.</title>
        <authorList>
            <person name="Matsumoto Y."/>
            <person name="Kinjo T."/>
            <person name="Motooka D."/>
            <person name="Nabeya D."/>
            <person name="Jung N."/>
            <person name="Uechi K."/>
            <person name="Horii T."/>
            <person name="Iida T."/>
            <person name="Fujita J."/>
            <person name="Nakamura S."/>
        </authorList>
    </citation>
    <scope>NUCLEOTIDE SEQUENCE [LARGE SCALE GENOMIC DNA]</scope>
    <source>
        <strain evidence="9 10">JCM 12603</strain>
    </source>
</reference>
<organism evidence="9 10">
    <name type="scientific">Mycolicibacterium poriferae</name>
    <dbReference type="NCBI Taxonomy" id="39694"/>
    <lineage>
        <taxon>Bacteria</taxon>
        <taxon>Bacillati</taxon>
        <taxon>Actinomycetota</taxon>
        <taxon>Actinomycetes</taxon>
        <taxon>Mycobacteriales</taxon>
        <taxon>Mycobacteriaceae</taxon>
        <taxon>Mycolicibacterium</taxon>
    </lineage>
</organism>
<feature type="domain" description="YetF C-terminal" evidence="8">
    <location>
        <begin position="92"/>
        <end position="158"/>
    </location>
</feature>
<dbReference type="PANTHER" id="PTHR34582">
    <property type="entry name" value="UPF0702 TRANSMEMBRANE PROTEIN YCAP"/>
    <property type="match status" value="1"/>
</dbReference>
<sequence length="167" mass="18256">MLHELFAGWQTPLFTVAKSLALFLTAAVAFRFAQRRTIAEFTPFDWVTAVAVGAIVGRVATAADTSWLTGSAALLTLLTAHGVTARLRFFGWFRRLVDPPVRVLVRDGAVDNANLKRAGITRSDLDAILRQHGYRDAADVELALYEAKGSVSVFARRTRPDNDGEPA</sequence>